<keyword evidence="2" id="KW-1185">Reference proteome</keyword>
<protein>
    <recommendedName>
        <fullName evidence="3">DUF2993 domain-containing protein</fullName>
    </recommendedName>
</protein>
<dbReference type="Proteomes" id="UP000632740">
    <property type="component" value="Unassembled WGS sequence"/>
</dbReference>
<accession>A0A919P247</accession>
<dbReference type="Pfam" id="PF11209">
    <property type="entry name" value="LmeA"/>
    <property type="match status" value="1"/>
</dbReference>
<dbReference type="EMBL" id="BONK01000004">
    <property type="protein sequence ID" value="GIG20850.1"/>
    <property type="molecule type" value="Genomic_DNA"/>
</dbReference>
<dbReference type="AlphaFoldDB" id="A0A919P247"/>
<evidence type="ECO:0008006" key="3">
    <source>
        <dbReference type="Google" id="ProtNLM"/>
    </source>
</evidence>
<evidence type="ECO:0000313" key="1">
    <source>
        <dbReference type="EMBL" id="GIG20850.1"/>
    </source>
</evidence>
<name>A0A919P247_9CELL</name>
<gene>
    <name evidence="1" type="ORF">Cch01nite_15740</name>
</gene>
<dbReference type="RefSeq" id="WP_239070055.1">
    <property type="nucleotide sequence ID" value="NZ_BONK01000004.1"/>
</dbReference>
<reference evidence="1" key="1">
    <citation type="submission" date="2021-01" db="EMBL/GenBank/DDBJ databases">
        <title>Whole genome shotgun sequence of Cellulomonas chitinilytica NBRC 110799.</title>
        <authorList>
            <person name="Komaki H."/>
            <person name="Tamura T."/>
        </authorList>
    </citation>
    <scope>NUCLEOTIDE SEQUENCE</scope>
    <source>
        <strain evidence="1">NBRC 110799</strain>
    </source>
</reference>
<comment type="caution">
    <text evidence="1">The sequence shown here is derived from an EMBL/GenBank/DDBJ whole genome shotgun (WGS) entry which is preliminary data.</text>
</comment>
<sequence length="238" mass="24254">MSARGPIIGLVVVVVLGAGVVVADRVAAAEAENRAVEAIEQNLDVEGTPDVTIDGFPFLTQLLRGSLKEVTGTVDGMTLDGIDATDVEVEARDVSTSEPYTVGTGSIAATLPTASIEKVVADRTDLDVQVAVEGGALKASGQVLGLTLSATLTPRVEDGRLLVDVGGLQLAGLTITVDDLPASIRTRLTDLEVPVSGLPEGLVLSDATVVTDGVRITATGTDVTVPLEQSPSGTSTSR</sequence>
<proteinExistence type="predicted"/>
<organism evidence="1 2">
    <name type="scientific">Cellulomonas chitinilytica</name>
    <dbReference type="NCBI Taxonomy" id="398759"/>
    <lineage>
        <taxon>Bacteria</taxon>
        <taxon>Bacillati</taxon>
        <taxon>Actinomycetota</taxon>
        <taxon>Actinomycetes</taxon>
        <taxon>Micrococcales</taxon>
        <taxon>Cellulomonadaceae</taxon>
        <taxon>Cellulomonas</taxon>
    </lineage>
</organism>
<evidence type="ECO:0000313" key="2">
    <source>
        <dbReference type="Proteomes" id="UP000632740"/>
    </source>
</evidence>
<dbReference type="InterPro" id="IPR021373">
    <property type="entry name" value="DUF2993"/>
</dbReference>